<organism evidence="1">
    <name type="scientific">Picea glauca</name>
    <name type="common">White spruce</name>
    <name type="synonym">Pinus glauca</name>
    <dbReference type="NCBI Taxonomy" id="3330"/>
    <lineage>
        <taxon>Eukaryota</taxon>
        <taxon>Viridiplantae</taxon>
        <taxon>Streptophyta</taxon>
        <taxon>Embryophyta</taxon>
        <taxon>Tracheophyta</taxon>
        <taxon>Spermatophyta</taxon>
        <taxon>Pinopsida</taxon>
        <taxon>Pinidae</taxon>
        <taxon>Conifers I</taxon>
        <taxon>Pinales</taxon>
        <taxon>Pinaceae</taxon>
        <taxon>Picea</taxon>
    </lineage>
</organism>
<evidence type="ECO:0000313" key="1">
    <source>
        <dbReference type="EMBL" id="KUM45265.1"/>
    </source>
</evidence>
<keyword evidence="1" id="KW-0496">Mitochondrion</keyword>
<proteinExistence type="predicted"/>
<geneLocation type="mitochondrion" evidence="1"/>
<name>A0A101LTX5_PICGL</name>
<dbReference type="EMBL" id="LKAM01000022">
    <property type="protein sequence ID" value="KUM45265.1"/>
    <property type="molecule type" value="Genomic_DNA"/>
</dbReference>
<protein>
    <submittedName>
        <fullName evidence="1">Uncharacterized protein</fullName>
    </submittedName>
</protein>
<gene>
    <name evidence="1" type="ORF">ABT39_MTgene3505</name>
</gene>
<reference evidence="1" key="1">
    <citation type="journal article" date="2015" name="Genome Biol. Evol.">
        <title>Organellar Genomes of White Spruce (Picea glauca): Assembly and Annotation.</title>
        <authorList>
            <person name="Jackman S.D."/>
            <person name="Warren R.L."/>
            <person name="Gibb E.A."/>
            <person name="Vandervalk B.P."/>
            <person name="Mohamadi H."/>
            <person name="Chu J."/>
            <person name="Raymond A."/>
            <person name="Pleasance S."/>
            <person name="Coope R."/>
            <person name="Wildung M.R."/>
            <person name="Ritland C.E."/>
            <person name="Bousquet J."/>
            <person name="Jones S.J."/>
            <person name="Bohlmann J."/>
            <person name="Birol I."/>
        </authorList>
    </citation>
    <scope>NUCLEOTIDE SEQUENCE [LARGE SCALE GENOMIC DNA]</scope>
    <source>
        <tissue evidence="1">Flushing bud</tissue>
    </source>
</reference>
<accession>A0A101LTX5</accession>
<comment type="caution">
    <text evidence="1">The sequence shown here is derived from an EMBL/GenBank/DDBJ whole genome shotgun (WGS) entry which is preliminary data.</text>
</comment>
<dbReference type="AlphaFoldDB" id="A0A101LTX5"/>
<sequence length="46" mass="5700">MDGYFFMGKSVFRMTPLFVRQYFEGFRMVYDRISENDLRPTYFLNL</sequence>